<feature type="active site" description="Nucleophile" evidence="3">
    <location>
        <position position="31"/>
    </location>
</feature>
<keyword evidence="7" id="KW-1185">Reference proteome</keyword>
<dbReference type="SUPFAM" id="SSF52833">
    <property type="entry name" value="Thioredoxin-like"/>
    <property type="match status" value="1"/>
</dbReference>
<dbReference type="InterPro" id="IPR005746">
    <property type="entry name" value="Thioredoxin"/>
</dbReference>
<evidence type="ECO:0000256" key="4">
    <source>
        <dbReference type="PIRSR" id="PIRSR000077-4"/>
    </source>
</evidence>
<dbReference type="PIRSF" id="PIRSF000077">
    <property type="entry name" value="Thioredoxin"/>
    <property type="match status" value="1"/>
</dbReference>
<dbReference type="CDD" id="cd02947">
    <property type="entry name" value="TRX_family"/>
    <property type="match status" value="1"/>
</dbReference>
<evidence type="ECO:0000259" key="5">
    <source>
        <dbReference type="PROSITE" id="PS51352"/>
    </source>
</evidence>
<comment type="similarity">
    <text evidence="2">Belongs to the thioredoxin family.</text>
</comment>
<organism evidence="6 7">
    <name type="scientific">Tilletia horrida</name>
    <dbReference type="NCBI Taxonomy" id="155126"/>
    <lineage>
        <taxon>Eukaryota</taxon>
        <taxon>Fungi</taxon>
        <taxon>Dikarya</taxon>
        <taxon>Basidiomycota</taxon>
        <taxon>Ustilaginomycotina</taxon>
        <taxon>Exobasidiomycetes</taxon>
        <taxon>Tilletiales</taxon>
        <taxon>Tilletiaceae</taxon>
        <taxon>Tilletia</taxon>
    </lineage>
</organism>
<comment type="caution">
    <text evidence="6">The sequence shown here is derived from an EMBL/GenBank/DDBJ whole genome shotgun (WGS) entry which is preliminary data.</text>
</comment>
<feature type="domain" description="Thioredoxin" evidence="5">
    <location>
        <begin position="1"/>
        <end position="109"/>
    </location>
</feature>
<keyword evidence="4" id="KW-0676">Redox-active center</keyword>
<feature type="disulfide bond" description="Redox-active" evidence="4">
    <location>
        <begin position="31"/>
        <end position="34"/>
    </location>
</feature>
<dbReference type="InterPro" id="IPR013766">
    <property type="entry name" value="Thioredoxin_domain"/>
</dbReference>
<evidence type="ECO:0000313" key="7">
    <source>
        <dbReference type="Proteomes" id="UP001176521"/>
    </source>
</evidence>
<dbReference type="GO" id="GO:0015035">
    <property type="term" value="F:protein-disulfide reductase activity"/>
    <property type="evidence" value="ECO:0007669"/>
    <property type="project" value="InterPro"/>
</dbReference>
<proteinExistence type="inferred from homology"/>
<sequence>MTVTAITSYDQFESIIKDNKVVLIDFWATWCGPCRMISPIFEKLADQHGSKVFFANLDVDTEDLGSRIGIRAMPTFYLYVNGERAGEVVGAKPADLSLLVNEAVAAAEA</sequence>
<reference evidence="6" key="1">
    <citation type="journal article" date="2023" name="PhytoFront">
        <title>Draft Genome Resources of Seven Strains of Tilletia horrida, Causal Agent of Kernel Smut of Rice.</title>
        <authorList>
            <person name="Khanal S."/>
            <person name="Antony Babu S."/>
            <person name="Zhou X.G."/>
        </authorList>
    </citation>
    <scope>NUCLEOTIDE SEQUENCE</scope>
    <source>
        <strain evidence="6">TX3</strain>
    </source>
</reference>
<protein>
    <recommendedName>
        <fullName evidence="2">Thioredoxin</fullName>
    </recommendedName>
</protein>
<dbReference type="InterPro" id="IPR017937">
    <property type="entry name" value="Thioredoxin_CS"/>
</dbReference>
<dbReference type="Gene3D" id="3.40.30.10">
    <property type="entry name" value="Glutaredoxin"/>
    <property type="match status" value="1"/>
</dbReference>
<dbReference type="AlphaFoldDB" id="A0AAN6JMW2"/>
<dbReference type="PROSITE" id="PS51352">
    <property type="entry name" value="THIOREDOXIN_2"/>
    <property type="match status" value="1"/>
</dbReference>
<feature type="site" description="Contributes to redox potential value" evidence="3">
    <location>
        <position position="32"/>
    </location>
</feature>
<evidence type="ECO:0000256" key="3">
    <source>
        <dbReference type="PIRSR" id="PIRSR000077-1"/>
    </source>
</evidence>
<dbReference type="Pfam" id="PF00085">
    <property type="entry name" value="Thioredoxin"/>
    <property type="match status" value="1"/>
</dbReference>
<dbReference type="Proteomes" id="UP001176521">
    <property type="component" value="Unassembled WGS sequence"/>
</dbReference>
<evidence type="ECO:0000313" key="6">
    <source>
        <dbReference type="EMBL" id="KAK0536580.1"/>
    </source>
</evidence>
<feature type="site" description="Deprotonates C-terminal active site Cys" evidence="3">
    <location>
        <position position="25"/>
    </location>
</feature>
<dbReference type="EMBL" id="JAPDMQ010000074">
    <property type="protein sequence ID" value="KAK0536580.1"/>
    <property type="molecule type" value="Genomic_DNA"/>
</dbReference>
<feature type="site" description="Contributes to redox potential value" evidence="3">
    <location>
        <position position="33"/>
    </location>
</feature>
<evidence type="ECO:0000256" key="2">
    <source>
        <dbReference type="PIRNR" id="PIRNR000077"/>
    </source>
</evidence>
<feature type="active site" description="Nucleophile" evidence="3">
    <location>
        <position position="34"/>
    </location>
</feature>
<gene>
    <name evidence="6" type="ORF">OC842_001939</name>
</gene>
<name>A0AAN6JMW2_9BASI</name>
<evidence type="ECO:0000256" key="1">
    <source>
        <dbReference type="ARBA" id="ARBA00023157"/>
    </source>
</evidence>
<dbReference type="PROSITE" id="PS00194">
    <property type="entry name" value="THIOREDOXIN_1"/>
    <property type="match status" value="1"/>
</dbReference>
<dbReference type="NCBIfam" id="TIGR01068">
    <property type="entry name" value="thioredoxin"/>
    <property type="match status" value="1"/>
</dbReference>
<keyword evidence="1 4" id="KW-1015">Disulfide bond</keyword>
<dbReference type="PRINTS" id="PR00421">
    <property type="entry name" value="THIOREDOXIN"/>
</dbReference>
<dbReference type="PANTHER" id="PTHR46115">
    <property type="entry name" value="THIOREDOXIN-LIKE PROTEIN 1"/>
    <property type="match status" value="1"/>
</dbReference>
<accession>A0AAN6JMW2</accession>
<dbReference type="InterPro" id="IPR036249">
    <property type="entry name" value="Thioredoxin-like_sf"/>
</dbReference>